<dbReference type="InterPro" id="IPR050388">
    <property type="entry name" value="ABC_Ni/Peptide_Import"/>
</dbReference>
<dbReference type="Gene3D" id="3.40.50.300">
    <property type="entry name" value="P-loop containing nucleotide triphosphate hydrolases"/>
    <property type="match status" value="1"/>
</dbReference>
<dbReference type="PROSITE" id="PS00211">
    <property type="entry name" value="ABC_TRANSPORTER_1"/>
    <property type="match status" value="1"/>
</dbReference>
<feature type="domain" description="ABC transporter" evidence="9">
    <location>
        <begin position="6"/>
        <end position="188"/>
    </location>
</feature>
<evidence type="ECO:0000256" key="5">
    <source>
        <dbReference type="ARBA" id="ARBA00022741"/>
    </source>
</evidence>
<evidence type="ECO:0000313" key="11">
    <source>
        <dbReference type="Proteomes" id="UP000037210"/>
    </source>
</evidence>
<dbReference type="GO" id="GO:0005524">
    <property type="term" value="F:ATP binding"/>
    <property type="evidence" value="ECO:0007669"/>
    <property type="project" value="UniProtKB-KW"/>
</dbReference>
<dbReference type="Proteomes" id="UP000037210">
    <property type="component" value="Unassembled WGS sequence"/>
</dbReference>
<dbReference type="GO" id="GO:0016020">
    <property type="term" value="C:membrane"/>
    <property type="evidence" value="ECO:0007669"/>
    <property type="project" value="UniProtKB-SubCell"/>
</dbReference>
<keyword evidence="5" id="KW-0547">Nucleotide-binding</keyword>
<keyword evidence="3" id="KW-1003">Cell membrane</keyword>
<dbReference type="Pfam" id="PF08352">
    <property type="entry name" value="oligo_HPY"/>
    <property type="match status" value="1"/>
</dbReference>
<dbReference type="AlphaFoldDB" id="A0A0M0BP27"/>
<comment type="caution">
    <text evidence="10">The sequence shown here is derived from an EMBL/GenBank/DDBJ whole genome shotgun (WGS) entry which is preliminary data.</text>
</comment>
<keyword evidence="8" id="KW-0472">Membrane</keyword>
<dbReference type="InterPro" id="IPR017871">
    <property type="entry name" value="ABC_transporter-like_CS"/>
</dbReference>
<dbReference type="CDD" id="cd03257">
    <property type="entry name" value="ABC_NikE_OppD_transporters"/>
    <property type="match status" value="1"/>
</dbReference>
<dbReference type="PROSITE" id="PS50893">
    <property type="entry name" value="ABC_TRANSPORTER_2"/>
    <property type="match status" value="1"/>
</dbReference>
<dbReference type="InterPro" id="IPR003439">
    <property type="entry name" value="ABC_transporter-like_ATP-bd"/>
</dbReference>
<dbReference type="GO" id="GO:0016887">
    <property type="term" value="F:ATP hydrolysis activity"/>
    <property type="evidence" value="ECO:0007669"/>
    <property type="project" value="InterPro"/>
</dbReference>
<gene>
    <name evidence="10" type="ORF">AC482_04450</name>
</gene>
<accession>A0A0M0BP27</accession>
<protein>
    <recommendedName>
        <fullName evidence="9">ABC transporter domain-containing protein</fullName>
    </recommendedName>
</protein>
<sequence length="264" mass="29588">RGQIILDGEDLVGKDEGEMKKVRWSKVSMVFQGAMNALNPVINVGEQIAEAIIEKEGAAKAEAWRRVRELFELVDLDRSRVRGFPHEFSGGMRQRVMIAMALACYPELVIADEPITALDVIVQNQILDLMKSLQEKLNLSQILITHDLSVIAETCDRVGIMYAGKLVEYADVMPIFKRPLHPYTSALIGAYPSIVGEKRTLNFILGAPPNLIDPPKGCRFHPRCRHAREICGREEPEYLEEEPGHFAACHFVDELRDILSPEGG</sequence>
<dbReference type="GO" id="GO:0015833">
    <property type="term" value="P:peptide transport"/>
    <property type="evidence" value="ECO:0007669"/>
    <property type="project" value="InterPro"/>
</dbReference>
<evidence type="ECO:0000259" key="9">
    <source>
        <dbReference type="PROSITE" id="PS50893"/>
    </source>
</evidence>
<dbReference type="InterPro" id="IPR027417">
    <property type="entry name" value="P-loop_NTPase"/>
</dbReference>
<organism evidence="10 11">
    <name type="scientific">miscellaneous Crenarchaeota group-15 archaeon DG-45</name>
    <dbReference type="NCBI Taxonomy" id="1685127"/>
    <lineage>
        <taxon>Archaea</taxon>
        <taxon>Candidatus Bathyarchaeota</taxon>
        <taxon>MCG-15</taxon>
    </lineage>
</organism>
<evidence type="ECO:0000256" key="7">
    <source>
        <dbReference type="ARBA" id="ARBA00022967"/>
    </source>
</evidence>
<dbReference type="Pfam" id="PF00005">
    <property type="entry name" value="ABC_tran"/>
    <property type="match status" value="1"/>
</dbReference>
<keyword evidence="2" id="KW-0813">Transport</keyword>
<evidence type="ECO:0000256" key="1">
    <source>
        <dbReference type="ARBA" id="ARBA00004370"/>
    </source>
</evidence>
<dbReference type="EMBL" id="LFWZ01000038">
    <property type="protein sequence ID" value="KON30179.1"/>
    <property type="molecule type" value="Genomic_DNA"/>
</dbReference>
<comment type="subcellular location">
    <subcellularLocation>
        <location evidence="1">Membrane</location>
    </subcellularLocation>
</comment>
<reference evidence="10 11" key="1">
    <citation type="submission" date="2015-06" db="EMBL/GenBank/DDBJ databases">
        <title>New insights into the roles of widespread benthic archaea in carbon and nitrogen cycling.</title>
        <authorList>
            <person name="Lazar C.S."/>
            <person name="Baker B.J."/>
            <person name="Seitz K.W."/>
            <person name="Hyde A.S."/>
            <person name="Dick G.J."/>
            <person name="Hinrichs K.-U."/>
            <person name="Teske A.P."/>
        </authorList>
    </citation>
    <scope>NUCLEOTIDE SEQUENCE [LARGE SCALE GENOMIC DNA]</scope>
    <source>
        <strain evidence="10">DG-45</strain>
    </source>
</reference>
<name>A0A0M0BP27_9ARCH</name>
<dbReference type="NCBIfam" id="TIGR01727">
    <property type="entry name" value="oligo_HPY"/>
    <property type="match status" value="1"/>
</dbReference>
<keyword evidence="6" id="KW-0067">ATP-binding</keyword>
<evidence type="ECO:0000256" key="8">
    <source>
        <dbReference type="ARBA" id="ARBA00023136"/>
    </source>
</evidence>
<dbReference type="SUPFAM" id="SSF52540">
    <property type="entry name" value="P-loop containing nucleoside triphosphate hydrolases"/>
    <property type="match status" value="1"/>
</dbReference>
<dbReference type="InterPro" id="IPR013563">
    <property type="entry name" value="Oligopep_ABC_C"/>
</dbReference>
<keyword evidence="7" id="KW-1278">Translocase</keyword>
<evidence type="ECO:0000313" key="10">
    <source>
        <dbReference type="EMBL" id="KON30179.1"/>
    </source>
</evidence>
<keyword evidence="4" id="KW-0997">Cell inner membrane</keyword>
<evidence type="ECO:0000256" key="4">
    <source>
        <dbReference type="ARBA" id="ARBA00022519"/>
    </source>
</evidence>
<dbReference type="PANTHER" id="PTHR43297">
    <property type="entry name" value="OLIGOPEPTIDE TRANSPORT ATP-BINDING PROTEIN APPD"/>
    <property type="match status" value="1"/>
</dbReference>
<proteinExistence type="predicted"/>
<evidence type="ECO:0000256" key="3">
    <source>
        <dbReference type="ARBA" id="ARBA00022475"/>
    </source>
</evidence>
<dbReference type="PANTHER" id="PTHR43297:SF14">
    <property type="entry name" value="ATPASE AAA-TYPE CORE DOMAIN-CONTAINING PROTEIN"/>
    <property type="match status" value="1"/>
</dbReference>
<evidence type="ECO:0000256" key="2">
    <source>
        <dbReference type="ARBA" id="ARBA00022448"/>
    </source>
</evidence>
<feature type="non-terminal residue" evidence="10">
    <location>
        <position position="1"/>
    </location>
</feature>
<evidence type="ECO:0000256" key="6">
    <source>
        <dbReference type="ARBA" id="ARBA00022840"/>
    </source>
</evidence>